<evidence type="ECO:0000256" key="1">
    <source>
        <dbReference type="ARBA" id="ARBA00000297"/>
    </source>
</evidence>
<dbReference type="HOGENOM" id="CLU_107531_2_0_9"/>
<sequence length="156" mass="17862">MPSVESFELDHTIVKAPYVRHCGTHKIGTDGEVNKFDIRFCQPNKDALKPDVIHTLEHLLAINIRRFSEDYHHFDVIDISPMGCQTGYYLIMSGTPTVAEIIDVLEKTMTYSLQTEQVPAATEKECGQAVLHDLEGTKERMRKWLAEDKEKLKQVF</sequence>
<evidence type="ECO:0000256" key="11">
    <source>
        <dbReference type="ARBA" id="ARBA00023239"/>
    </source>
</evidence>
<dbReference type="PANTHER" id="PTHR35799:SF1">
    <property type="entry name" value="S-RIBOSYLHOMOCYSTEINE LYASE"/>
    <property type="match status" value="1"/>
</dbReference>
<evidence type="ECO:0000256" key="8">
    <source>
        <dbReference type="ARBA" id="ARBA00022723"/>
    </source>
</evidence>
<dbReference type="RefSeq" id="WP_038482360.1">
    <property type="nucleotide sequence ID" value="NZ_CP003923.1"/>
</dbReference>
<dbReference type="STRING" id="1246626.BleG1_2912"/>
<dbReference type="GO" id="GO:0043768">
    <property type="term" value="F:S-ribosylhomocysteine lyase activity"/>
    <property type="evidence" value="ECO:0007669"/>
    <property type="project" value="UniProtKB-EC"/>
</dbReference>
<dbReference type="PRINTS" id="PR01487">
    <property type="entry name" value="LUXSPROTEIN"/>
</dbReference>
<evidence type="ECO:0000256" key="4">
    <source>
        <dbReference type="ARBA" id="ARBA00011738"/>
    </source>
</evidence>
<dbReference type="InterPro" id="IPR003815">
    <property type="entry name" value="S-ribosylhomocysteinase"/>
</dbReference>
<evidence type="ECO:0000256" key="7">
    <source>
        <dbReference type="ARBA" id="ARBA00022654"/>
    </source>
</evidence>
<keyword evidence="16" id="KW-1185">Reference proteome</keyword>
<dbReference type="OrthoDB" id="9788129at2"/>
<evidence type="ECO:0000256" key="5">
    <source>
        <dbReference type="ARBA" id="ARBA00012240"/>
    </source>
</evidence>
<proteinExistence type="inferred from homology"/>
<dbReference type="KEGG" id="ble:BleG1_2912"/>
<evidence type="ECO:0000256" key="14">
    <source>
        <dbReference type="ARBA" id="ARBA00031777"/>
    </source>
</evidence>
<keyword evidence="10" id="KW-0408">Iron</keyword>
<dbReference type="eggNOG" id="COG1854">
    <property type="taxonomic scope" value="Bacteria"/>
</dbReference>
<comment type="similarity">
    <text evidence="3">Belongs to the LuxS family.</text>
</comment>
<comment type="catalytic activity">
    <reaction evidence="1">
        <text>S-(5-deoxy-D-ribos-5-yl)-L-homocysteine = (S)-4,5-dihydroxypentane-2,3-dione + L-homocysteine</text>
        <dbReference type="Rhea" id="RHEA:17753"/>
        <dbReference type="ChEBI" id="CHEBI:29484"/>
        <dbReference type="ChEBI" id="CHEBI:58195"/>
        <dbReference type="ChEBI" id="CHEBI:58199"/>
        <dbReference type="EC" id="4.4.1.21"/>
    </reaction>
</comment>
<dbReference type="PANTHER" id="PTHR35799">
    <property type="entry name" value="S-RIBOSYLHOMOCYSTEINE LYASE"/>
    <property type="match status" value="1"/>
</dbReference>
<evidence type="ECO:0000256" key="3">
    <source>
        <dbReference type="ARBA" id="ARBA00007311"/>
    </source>
</evidence>
<comment type="cofactor">
    <cofactor evidence="2">
        <name>Fe cation</name>
        <dbReference type="ChEBI" id="CHEBI:24875"/>
    </cofactor>
</comment>
<dbReference type="NCBIfam" id="NF002603">
    <property type="entry name" value="PRK02260.1-3"/>
    <property type="match status" value="1"/>
</dbReference>
<evidence type="ECO:0000256" key="10">
    <source>
        <dbReference type="ARBA" id="ARBA00023004"/>
    </source>
</evidence>
<evidence type="ECO:0000256" key="9">
    <source>
        <dbReference type="ARBA" id="ARBA00022929"/>
    </source>
</evidence>
<dbReference type="PIRSF" id="PIRSF006160">
    <property type="entry name" value="AI2"/>
    <property type="match status" value="1"/>
</dbReference>
<dbReference type="SUPFAM" id="SSF63411">
    <property type="entry name" value="LuxS/MPP-like metallohydrolase"/>
    <property type="match status" value="1"/>
</dbReference>
<evidence type="ECO:0000313" key="16">
    <source>
        <dbReference type="Proteomes" id="UP000027142"/>
    </source>
</evidence>
<dbReference type="EC" id="4.4.1.21" evidence="5"/>
<dbReference type="AlphaFoldDB" id="A0A060LW44"/>
<dbReference type="InterPro" id="IPR037005">
    <property type="entry name" value="LuxS_sf"/>
</dbReference>
<evidence type="ECO:0000313" key="15">
    <source>
        <dbReference type="EMBL" id="AIC95476.1"/>
    </source>
</evidence>
<protein>
    <recommendedName>
        <fullName evidence="6">S-ribosylhomocysteine lyase</fullName>
        <ecNumber evidence="5">4.4.1.21</ecNumber>
    </recommendedName>
    <alternativeName>
        <fullName evidence="13">AI-2 synthesis protein</fullName>
    </alternativeName>
    <alternativeName>
        <fullName evidence="14">Autoinducer-2 production protein LuxS</fullName>
    </alternativeName>
</protein>
<dbReference type="Gene3D" id="3.30.1360.80">
    <property type="entry name" value="S-ribosylhomocysteinase (LuxS)"/>
    <property type="match status" value="1"/>
</dbReference>
<evidence type="ECO:0000256" key="6">
    <source>
        <dbReference type="ARBA" id="ARBA00015130"/>
    </source>
</evidence>
<dbReference type="Proteomes" id="UP000027142">
    <property type="component" value="Chromosome"/>
</dbReference>
<evidence type="ECO:0000256" key="13">
    <source>
        <dbReference type="ARBA" id="ARBA00030600"/>
    </source>
</evidence>
<accession>A0A060LW44</accession>
<name>A0A060LW44_9BACI</name>
<reference evidence="15 16" key="1">
    <citation type="journal article" date="2014" name="Gene">
        <title>A comparative genomic analysis of the alkalitolerant soil bacterium Bacillus lehensis G1.</title>
        <authorList>
            <person name="Noor Y.M."/>
            <person name="Samsulrizal N.H."/>
            <person name="Jema'on N.A."/>
            <person name="Low K.O."/>
            <person name="Ramli A.N."/>
            <person name="Alias N.I."/>
            <person name="Damis S.I."/>
            <person name="Fuzi S.F."/>
            <person name="Isa M.N."/>
            <person name="Murad A.M."/>
            <person name="Raih M.F."/>
            <person name="Bakar F.D."/>
            <person name="Najimudin N."/>
            <person name="Mahadi N.M."/>
            <person name="Illias R.M."/>
        </authorList>
    </citation>
    <scope>NUCLEOTIDE SEQUENCE [LARGE SCALE GENOMIC DNA]</scope>
    <source>
        <strain evidence="15 16">G1</strain>
    </source>
</reference>
<keyword evidence="9" id="KW-0071">Autoinducer synthesis</keyword>
<dbReference type="GO" id="GO:0009372">
    <property type="term" value="P:quorum sensing"/>
    <property type="evidence" value="ECO:0007669"/>
    <property type="project" value="UniProtKB-KW"/>
</dbReference>
<dbReference type="Pfam" id="PF02664">
    <property type="entry name" value="LuxS"/>
    <property type="match status" value="1"/>
</dbReference>
<dbReference type="GO" id="GO:0005506">
    <property type="term" value="F:iron ion binding"/>
    <property type="evidence" value="ECO:0007669"/>
    <property type="project" value="InterPro"/>
</dbReference>
<dbReference type="EMBL" id="CP003923">
    <property type="protein sequence ID" value="AIC95476.1"/>
    <property type="molecule type" value="Genomic_DNA"/>
</dbReference>
<keyword evidence="11 15" id="KW-0456">Lyase</keyword>
<dbReference type="PATRIC" id="fig|1246626.3.peg.2900"/>
<dbReference type="InterPro" id="IPR011249">
    <property type="entry name" value="Metalloenz_LuxS/M16"/>
</dbReference>
<comment type="subunit">
    <text evidence="4">Homodimer.</text>
</comment>
<evidence type="ECO:0000256" key="2">
    <source>
        <dbReference type="ARBA" id="ARBA00001962"/>
    </source>
</evidence>
<keyword evidence="8" id="KW-0479">Metal-binding</keyword>
<evidence type="ECO:0000256" key="12">
    <source>
        <dbReference type="ARBA" id="ARBA00024654"/>
    </source>
</evidence>
<comment type="function">
    <text evidence="12">Involved in the synthesis of autoinducer 2 (AI-2) which is secreted by bacteria and is used to communicate both the cell density and the metabolic potential of the environment. The regulation of gene expression in response to changes in cell density is called quorum sensing. Catalyzes the transformation of S-ribosylhomocysteine (RHC) to homocysteine (HC) and 4,5-dihydroxy-2,3-pentadione (DPD).</text>
</comment>
<organism evidence="15 16">
    <name type="scientific">Shouchella lehensis G1</name>
    <dbReference type="NCBI Taxonomy" id="1246626"/>
    <lineage>
        <taxon>Bacteria</taxon>
        <taxon>Bacillati</taxon>
        <taxon>Bacillota</taxon>
        <taxon>Bacilli</taxon>
        <taxon>Bacillales</taxon>
        <taxon>Bacillaceae</taxon>
        <taxon>Shouchella</taxon>
    </lineage>
</organism>
<gene>
    <name evidence="15" type="ORF">BleG1_2912</name>
</gene>
<keyword evidence="7" id="KW-0673">Quorum sensing</keyword>